<organism evidence="6 7">
    <name type="scientific">Iningainema tapete BLCC-T55</name>
    <dbReference type="NCBI Taxonomy" id="2748662"/>
    <lineage>
        <taxon>Bacteria</taxon>
        <taxon>Bacillati</taxon>
        <taxon>Cyanobacteriota</taxon>
        <taxon>Cyanophyceae</taxon>
        <taxon>Nostocales</taxon>
        <taxon>Scytonemataceae</taxon>
        <taxon>Iningainema tapete</taxon>
    </lineage>
</organism>
<keyword evidence="7" id="KW-1185">Reference proteome</keyword>
<dbReference type="AlphaFoldDB" id="A0A8J7CBL4"/>
<feature type="coiled-coil region" evidence="3">
    <location>
        <begin position="372"/>
        <end position="399"/>
    </location>
</feature>
<dbReference type="PANTHER" id="PTHR32309">
    <property type="entry name" value="TYROSINE-PROTEIN KINASE"/>
    <property type="match status" value="1"/>
</dbReference>
<dbReference type="InterPro" id="IPR050445">
    <property type="entry name" value="Bact_polysacc_biosynth/exp"/>
</dbReference>
<dbReference type="GO" id="GO:0005524">
    <property type="term" value="F:ATP binding"/>
    <property type="evidence" value="ECO:0007669"/>
    <property type="project" value="UniProtKB-KW"/>
</dbReference>
<dbReference type="Pfam" id="PF10609">
    <property type="entry name" value="ParA"/>
    <property type="match status" value="1"/>
</dbReference>
<name>A0A8J7CBL4_9CYAN</name>
<feature type="domain" description="Tyrosine-protein kinase G-rich" evidence="5">
    <location>
        <begin position="368"/>
        <end position="445"/>
    </location>
</feature>
<dbReference type="InterPro" id="IPR027417">
    <property type="entry name" value="P-loop_NTPase"/>
</dbReference>
<accession>A0A8J7CBL4</accession>
<dbReference type="Pfam" id="PF13807">
    <property type="entry name" value="GNVR"/>
    <property type="match status" value="1"/>
</dbReference>
<keyword evidence="1" id="KW-0547">Nucleotide-binding</keyword>
<dbReference type="InterPro" id="IPR005702">
    <property type="entry name" value="Wzc-like_C"/>
</dbReference>
<evidence type="ECO:0000256" key="1">
    <source>
        <dbReference type="ARBA" id="ARBA00022741"/>
    </source>
</evidence>
<evidence type="ECO:0000313" key="6">
    <source>
        <dbReference type="EMBL" id="MBD2778486.1"/>
    </source>
</evidence>
<keyword evidence="2" id="KW-0067">ATP-binding</keyword>
<evidence type="ECO:0000259" key="5">
    <source>
        <dbReference type="Pfam" id="PF13807"/>
    </source>
</evidence>
<protein>
    <submittedName>
        <fullName evidence="6">Polysaccharide biosynthesis tyrosine autokinase</fullName>
    </submittedName>
</protein>
<dbReference type="GO" id="GO:0005886">
    <property type="term" value="C:plasma membrane"/>
    <property type="evidence" value="ECO:0007669"/>
    <property type="project" value="TreeGrafter"/>
</dbReference>
<dbReference type="InterPro" id="IPR032807">
    <property type="entry name" value="GNVR"/>
</dbReference>
<evidence type="ECO:0000313" key="7">
    <source>
        <dbReference type="Proteomes" id="UP000629098"/>
    </source>
</evidence>
<gene>
    <name evidence="6" type="ORF">ICL16_42195</name>
</gene>
<evidence type="ECO:0000256" key="4">
    <source>
        <dbReference type="SAM" id="Phobius"/>
    </source>
</evidence>
<dbReference type="EMBL" id="JACXAE010000126">
    <property type="protein sequence ID" value="MBD2778486.1"/>
    <property type="molecule type" value="Genomic_DNA"/>
</dbReference>
<dbReference type="Gene3D" id="3.40.50.300">
    <property type="entry name" value="P-loop containing nucleotide triphosphate hydrolases"/>
    <property type="match status" value="1"/>
</dbReference>
<keyword evidence="4" id="KW-0472">Membrane</keyword>
<keyword evidence="3" id="KW-0175">Coiled coil</keyword>
<dbReference type="SUPFAM" id="SSF52540">
    <property type="entry name" value="P-loop containing nucleoside triphosphate hydrolases"/>
    <property type="match status" value="1"/>
</dbReference>
<sequence length="721" mass="79388">MEKNIVTLLAVARRRSFPALATFTAVIAGAITYITVTPKLYETSARLILDDKSVSVSELGRDLAQVRSTVPGGASPLADQAELVKSQRVLKRALNDDSLKDINSTQMPIKIDDLSQCLSVKILPATNILEVSCKNKNPELATKIVNAVAQAMVDDNTQVIRKEAASVVKFLRTRVPEARQRLEVAELAENKQRQSSGIVSFDEQTKSAVESLAALEDQERTLNAQLREAKSRDASLRGLTEAKELNTALSTVRGGQDEDIKRLRATLSELDAKLIDARARYTESHPTVIKLTEERDALRNLYNQNLQRVSPNNQAIPSRNIAGDQLSQELTSKLITNDVERKAIENKLSVVQTNRALLQKRLAQLPIEQQPLTALTRRRQEAAESLKSLQGKLEEARIAEAQLVGNVQIIEAAQVPTLPTSPKRNIILAVAVAFGSILALGVILLLELMDNTLKDASEAEEQSKLPLLGVLPRLPAKTLVLAPSERFLDDVGLVEPYRMLFKTIEFRQDERLRLMVVTSTISGEGKSVVASHLAAVAAMLSWRTLIIDADLRRPVQHTLFNLPPKPGITDVIDGEKSFQETVQRTDVENLDVLTCGELRSRPSQLLESPAMKSILQEAAQNYDLVIIDTPPLSACADASTLSRLSDGIIMVTRPSFTIKEVLSRAVSELSRNRIPVLGVVVNGMTSMTETYYRYSVNGYKPTKRLTGLSETANSPKRSRSK</sequence>
<dbReference type="NCBIfam" id="TIGR01007">
    <property type="entry name" value="eps_fam"/>
    <property type="match status" value="1"/>
</dbReference>
<reference evidence="6" key="1">
    <citation type="submission" date="2020-09" db="EMBL/GenBank/DDBJ databases">
        <title>Iningainema tapete sp. nov. (Scytonemataceae, Cyanobacteria) from greenhouses in central Florida (USA) produces two types of nodularin with biosynthetic potential for microcystin-LR and anabaenopeptins.</title>
        <authorList>
            <person name="Berthold D.E."/>
            <person name="Lefler F.W."/>
            <person name="Huang I.-S."/>
            <person name="Abdulla H."/>
            <person name="Zimba P.V."/>
            <person name="Laughinghouse H.D. IV."/>
        </authorList>
    </citation>
    <scope>NUCLEOTIDE SEQUENCE</scope>
    <source>
        <strain evidence="6">BLCCT55</strain>
    </source>
</reference>
<keyword evidence="4" id="KW-0812">Transmembrane</keyword>
<dbReference type="CDD" id="cd05387">
    <property type="entry name" value="BY-kinase"/>
    <property type="match status" value="1"/>
</dbReference>
<evidence type="ECO:0000256" key="3">
    <source>
        <dbReference type="SAM" id="Coils"/>
    </source>
</evidence>
<dbReference type="RefSeq" id="WP_190838197.1">
    <property type="nucleotide sequence ID" value="NZ_CAWPPI010000126.1"/>
</dbReference>
<keyword evidence="4" id="KW-1133">Transmembrane helix</keyword>
<dbReference type="Proteomes" id="UP000629098">
    <property type="component" value="Unassembled WGS sequence"/>
</dbReference>
<dbReference type="PANTHER" id="PTHR32309:SF13">
    <property type="entry name" value="FERRIC ENTEROBACTIN TRANSPORT PROTEIN FEPE"/>
    <property type="match status" value="1"/>
</dbReference>
<dbReference type="InterPro" id="IPR033756">
    <property type="entry name" value="YlxH/NBP35"/>
</dbReference>
<proteinExistence type="predicted"/>
<comment type="caution">
    <text evidence="6">The sequence shown here is derived from an EMBL/GenBank/DDBJ whole genome shotgun (WGS) entry which is preliminary data.</text>
</comment>
<dbReference type="GO" id="GO:0004713">
    <property type="term" value="F:protein tyrosine kinase activity"/>
    <property type="evidence" value="ECO:0007669"/>
    <property type="project" value="TreeGrafter"/>
</dbReference>
<feature type="transmembrane region" description="Helical" evidence="4">
    <location>
        <begin position="17"/>
        <end position="36"/>
    </location>
</feature>
<evidence type="ECO:0000256" key="2">
    <source>
        <dbReference type="ARBA" id="ARBA00022840"/>
    </source>
</evidence>
<feature type="transmembrane region" description="Helical" evidence="4">
    <location>
        <begin position="426"/>
        <end position="446"/>
    </location>
</feature>